<dbReference type="InterPro" id="IPR001017">
    <property type="entry name" value="DH_E1"/>
</dbReference>
<dbReference type="CDD" id="cd02000">
    <property type="entry name" value="TPP_E1_PDC_ADC_BCADC"/>
    <property type="match status" value="1"/>
</dbReference>
<keyword evidence="5 8" id="KW-0560">Oxidoreductase</keyword>
<evidence type="ECO:0000256" key="7">
    <source>
        <dbReference type="ARBA" id="ARBA00023317"/>
    </source>
</evidence>
<dbReference type="GO" id="GO:0004739">
    <property type="term" value="F:pyruvate dehydrogenase (acetyl-transferring) activity"/>
    <property type="evidence" value="ECO:0007669"/>
    <property type="project" value="UniProtKB-UniRule"/>
</dbReference>
<reference evidence="10 11" key="1">
    <citation type="submission" date="2023-10" db="EMBL/GenBank/DDBJ databases">
        <title>Rubellicoccus peritrichatus gen. nov., sp. nov., isolated from an algae of coral reef tank.</title>
        <authorList>
            <person name="Luo J."/>
        </authorList>
    </citation>
    <scope>NUCLEOTIDE SEQUENCE [LARGE SCALE GENOMIC DNA]</scope>
    <source>
        <strain evidence="10 11">CR14</strain>
    </source>
</reference>
<dbReference type="NCBIfam" id="TIGR03182">
    <property type="entry name" value="PDH_E1_alph_y"/>
    <property type="match status" value="1"/>
</dbReference>
<gene>
    <name evidence="8 10" type="primary">pdhA</name>
    <name evidence="10" type="ORF">RZN69_04895</name>
</gene>
<dbReference type="SUPFAM" id="SSF52518">
    <property type="entry name" value="Thiamin diphosphate-binding fold (THDP-binding)"/>
    <property type="match status" value="1"/>
</dbReference>
<dbReference type="AlphaFoldDB" id="A0AAQ3LBU6"/>
<dbReference type="InterPro" id="IPR050642">
    <property type="entry name" value="PDH_E1_Alpha_Subunit"/>
</dbReference>
<evidence type="ECO:0000256" key="2">
    <source>
        <dbReference type="ARBA" id="ARBA00011870"/>
    </source>
</evidence>
<comment type="subunit">
    <text evidence="2 8">Heterodimer of an alpha and a beta chain.</text>
</comment>
<dbReference type="RefSeq" id="WP_317834936.1">
    <property type="nucleotide sequence ID" value="NZ_CP136920.1"/>
</dbReference>
<accession>A0AAQ3LBU6</accession>
<dbReference type="EMBL" id="CP136920">
    <property type="protein sequence ID" value="WOO42417.1"/>
    <property type="molecule type" value="Genomic_DNA"/>
</dbReference>
<evidence type="ECO:0000256" key="4">
    <source>
        <dbReference type="ARBA" id="ARBA00014159"/>
    </source>
</evidence>
<feature type="domain" description="Dehydrogenase E1 component" evidence="9">
    <location>
        <begin position="43"/>
        <end position="344"/>
    </location>
</feature>
<dbReference type="Pfam" id="PF00676">
    <property type="entry name" value="E1_dh"/>
    <property type="match status" value="1"/>
</dbReference>
<keyword evidence="6 8" id="KW-0786">Thiamine pyrophosphate</keyword>
<protein>
    <recommendedName>
        <fullName evidence="4 8">Pyruvate dehydrogenase E1 component subunit alpha</fullName>
        <ecNumber evidence="3 8">1.2.4.1</ecNumber>
    </recommendedName>
</protein>
<dbReference type="KEGG" id="puo:RZN69_04895"/>
<evidence type="ECO:0000256" key="3">
    <source>
        <dbReference type="ARBA" id="ARBA00012281"/>
    </source>
</evidence>
<name>A0AAQ3LBU6_9BACT</name>
<sequence length="382" mass="42421">MSEAETETELYPGQEDELSIEELAKTEVNARLTPKDKLSMFTDMVRIRAFEARSLRAYQQGKMGGFLHLYEGQEAVAVGTVGLMGKDDHVITAYRDHGHALAVGMSMNECMAEMFGKATGCSKGKGGSMHFFAPDKNYWGGHGIVGGQVPLGTGLAFALKYKGKKGCCLTFMGDGAVNQGAVHEAFNLAGLWDLPVVFVIENNKYSMGTSQARSSAYEQFLAKRGEGYGMEWGIVNGNNLYDVREKTAQAMKKAHEESKPTILEMFTYRYRGHSVADANAEKYRDKSEIQDYKTQRDPITLFREILKNEGHITDAKAKNIEKAARAEAEKAFEFADKSPFPNPEAILEDTYWSLDNKGSNEEIDELNQGRVIFEDGGIFDKD</sequence>
<comment type="catalytic activity">
    <reaction evidence="8">
        <text>N(6)-[(R)-lipoyl]-L-lysyl-[protein] + pyruvate + H(+) = N(6)-[(R)-S(8)-acetyldihydrolipoyl]-L-lysyl-[protein] + CO2</text>
        <dbReference type="Rhea" id="RHEA:19189"/>
        <dbReference type="Rhea" id="RHEA-COMP:10474"/>
        <dbReference type="Rhea" id="RHEA-COMP:10478"/>
        <dbReference type="ChEBI" id="CHEBI:15361"/>
        <dbReference type="ChEBI" id="CHEBI:15378"/>
        <dbReference type="ChEBI" id="CHEBI:16526"/>
        <dbReference type="ChEBI" id="CHEBI:83099"/>
        <dbReference type="ChEBI" id="CHEBI:83111"/>
        <dbReference type="EC" id="1.2.4.1"/>
    </reaction>
</comment>
<evidence type="ECO:0000256" key="8">
    <source>
        <dbReference type="RuleBase" id="RU361139"/>
    </source>
</evidence>
<proteinExistence type="predicted"/>
<keyword evidence="7 8" id="KW-0670">Pyruvate</keyword>
<evidence type="ECO:0000259" key="9">
    <source>
        <dbReference type="Pfam" id="PF00676"/>
    </source>
</evidence>
<dbReference type="PANTHER" id="PTHR11516">
    <property type="entry name" value="PYRUVATE DEHYDROGENASE E1 COMPONENT, ALPHA SUBUNIT BACTERIAL AND ORGANELLAR"/>
    <property type="match status" value="1"/>
</dbReference>
<dbReference type="GO" id="GO:0006086">
    <property type="term" value="P:pyruvate decarboxylation to acetyl-CoA"/>
    <property type="evidence" value="ECO:0007669"/>
    <property type="project" value="InterPro"/>
</dbReference>
<dbReference type="Gene3D" id="3.40.50.970">
    <property type="match status" value="1"/>
</dbReference>
<dbReference type="EC" id="1.2.4.1" evidence="3 8"/>
<evidence type="ECO:0000256" key="6">
    <source>
        <dbReference type="ARBA" id="ARBA00023052"/>
    </source>
</evidence>
<dbReference type="InterPro" id="IPR029061">
    <property type="entry name" value="THDP-binding"/>
</dbReference>
<organism evidence="10 11">
    <name type="scientific">Rubellicoccus peritrichatus</name>
    <dbReference type="NCBI Taxonomy" id="3080537"/>
    <lineage>
        <taxon>Bacteria</taxon>
        <taxon>Pseudomonadati</taxon>
        <taxon>Verrucomicrobiota</taxon>
        <taxon>Opitutia</taxon>
        <taxon>Puniceicoccales</taxon>
        <taxon>Cerasicoccaceae</taxon>
        <taxon>Rubellicoccus</taxon>
    </lineage>
</organism>
<dbReference type="Proteomes" id="UP001304300">
    <property type="component" value="Chromosome"/>
</dbReference>
<keyword evidence="11" id="KW-1185">Reference proteome</keyword>
<evidence type="ECO:0000256" key="1">
    <source>
        <dbReference type="ARBA" id="ARBA00001964"/>
    </source>
</evidence>
<evidence type="ECO:0000313" key="11">
    <source>
        <dbReference type="Proteomes" id="UP001304300"/>
    </source>
</evidence>
<dbReference type="InterPro" id="IPR017597">
    <property type="entry name" value="Pyrv_DH_E1_asu_subgrp-y"/>
</dbReference>
<evidence type="ECO:0000313" key="10">
    <source>
        <dbReference type="EMBL" id="WOO42417.1"/>
    </source>
</evidence>
<comment type="cofactor">
    <cofactor evidence="1 8">
        <name>thiamine diphosphate</name>
        <dbReference type="ChEBI" id="CHEBI:58937"/>
    </cofactor>
</comment>
<evidence type="ECO:0000256" key="5">
    <source>
        <dbReference type="ARBA" id="ARBA00023002"/>
    </source>
</evidence>
<dbReference type="FunFam" id="3.40.50.970:FF:000013">
    <property type="entry name" value="Pyruvate dehydrogenase E1 component subunit alpha"/>
    <property type="match status" value="1"/>
</dbReference>
<dbReference type="PANTHER" id="PTHR11516:SF60">
    <property type="entry name" value="PYRUVATE DEHYDROGENASE E1 COMPONENT SUBUNIT ALPHA"/>
    <property type="match status" value="1"/>
</dbReference>
<comment type="function">
    <text evidence="8">The pyruvate dehydrogenase complex catalyzes the overall conversion of pyruvate to acetyl-CoA and CO(2).</text>
</comment>